<dbReference type="Proteomes" id="UP000051086">
    <property type="component" value="Unassembled WGS sequence"/>
</dbReference>
<dbReference type="NCBIfam" id="NF038133">
    <property type="entry name" value="choice_anch_L"/>
    <property type="match status" value="1"/>
</dbReference>
<dbReference type="InterPro" id="IPR028992">
    <property type="entry name" value="Hedgehog/Intein_dom"/>
</dbReference>
<name>A0A0P1FMN7_9RHOB</name>
<evidence type="ECO:0000313" key="3">
    <source>
        <dbReference type="EMBL" id="CUH74295.1"/>
    </source>
</evidence>
<dbReference type="SUPFAM" id="SSF51294">
    <property type="entry name" value="Hedgehog/intein (Hint) domain"/>
    <property type="match status" value="1"/>
</dbReference>
<gene>
    <name evidence="2" type="ORF">TL5118_03332</name>
    <name evidence="3" type="ORF">TL5120_04115</name>
</gene>
<protein>
    <recommendedName>
        <fullName evidence="1">Hedgehog/Intein (Hint) domain-containing protein</fullName>
    </recommendedName>
</protein>
<dbReference type="Pfam" id="PF13403">
    <property type="entry name" value="Hint_2"/>
    <property type="match status" value="1"/>
</dbReference>
<reference evidence="2 4" key="2">
    <citation type="submission" date="2015-09" db="EMBL/GenBank/DDBJ databases">
        <authorList>
            <person name="Rodrigo-Torres L."/>
            <person name="Arahal D.R."/>
        </authorList>
    </citation>
    <scope>NUCLEOTIDE SEQUENCE [LARGE SCALE GENOMIC DNA]</scope>
    <source>
        <strain evidence="2 4">CECT 5118</strain>
    </source>
</reference>
<dbReference type="RefSeq" id="WP_058245408.1">
    <property type="nucleotide sequence ID" value="NZ_CYSB01000039.1"/>
</dbReference>
<evidence type="ECO:0000259" key="1">
    <source>
        <dbReference type="Pfam" id="PF13403"/>
    </source>
</evidence>
<dbReference type="Gene3D" id="2.170.16.10">
    <property type="entry name" value="Hedgehog/Intein (Hint) domain"/>
    <property type="match status" value="1"/>
</dbReference>
<dbReference type="Pfam" id="PF17963">
    <property type="entry name" value="Big_9"/>
    <property type="match status" value="1"/>
</dbReference>
<dbReference type="InterPro" id="IPR036844">
    <property type="entry name" value="Hint_dom_sf"/>
</dbReference>
<dbReference type="EMBL" id="CYSB01000039">
    <property type="protein sequence ID" value="CUH69372.1"/>
    <property type="molecule type" value="Genomic_DNA"/>
</dbReference>
<dbReference type="OrthoDB" id="6305173at2"/>
<proteinExistence type="predicted"/>
<reference evidence="3 5" key="1">
    <citation type="submission" date="2015-09" db="EMBL/GenBank/DDBJ databases">
        <authorList>
            <consortium name="Swine Surveillance"/>
        </authorList>
    </citation>
    <scope>NUCLEOTIDE SEQUENCE [LARGE SCALE GENOMIC DNA]</scope>
    <source>
        <strain evidence="3 5">5120</strain>
    </source>
</reference>
<dbReference type="InterPro" id="IPR049804">
    <property type="entry name" value="Choice_anch_L"/>
</dbReference>
<sequence>MVAASQLDINTSASADQMAEAMFGAGIEVVSATYSGDNASSGIYSGADETMPGVAPSDGGVILSTGRATDVTNSFGEANQASNTTTDTFGVDGDAGLNAIAGTQTYDAAIFEAEFIPTGDILSMQITFSSEEYLEWVNSGYNDAVGIWVNGEQAELTIGDSEISIDEINPESNPDWYIDNANDEYNTEMDGMTITLTLRAPVNAGEKNTIKIGIADAGDSQYDSNLMIAADSVQSYITVNDDEIEMQVGSEGTLDVLANDEIMDDGTLTITHINNQPLVLGNVITLNSGTQVSLNEDGTLNIVAADTEGETTFTYSVVDDMGMEASGYATVKTVPCFLSGTMIDTARGSLPVESLLPGDLVLTRDHGYQPVRWSGTCNLISKEDNAPIEIAAGALGNHGKLVVSPQHRVLLRDLRAQLMFDANEVLIPAKHLINQRTVRRQEVGQRVTYVHLLFDRHEVLRSNGMWTESYLPGPEAGTSFDADVQNEILNLFPQLDLSTGRGYGPAARLSLREFETQALLAS</sequence>
<dbReference type="EMBL" id="CYSC01000044">
    <property type="protein sequence ID" value="CUH74295.1"/>
    <property type="molecule type" value="Genomic_DNA"/>
</dbReference>
<keyword evidence="4" id="KW-1185">Reference proteome</keyword>
<accession>A0A0P1FMN7</accession>
<evidence type="ECO:0000313" key="5">
    <source>
        <dbReference type="Proteomes" id="UP000051887"/>
    </source>
</evidence>
<evidence type="ECO:0000313" key="4">
    <source>
        <dbReference type="Proteomes" id="UP000051086"/>
    </source>
</evidence>
<dbReference type="AlphaFoldDB" id="A0A0P1FMN7"/>
<evidence type="ECO:0000313" key="2">
    <source>
        <dbReference type="EMBL" id="CUH69372.1"/>
    </source>
</evidence>
<dbReference type="Proteomes" id="UP000051887">
    <property type="component" value="Unassembled WGS sequence"/>
</dbReference>
<feature type="domain" description="Hedgehog/Intein (Hint)" evidence="1">
    <location>
        <begin position="335"/>
        <end position="473"/>
    </location>
</feature>
<organism evidence="3 5">
    <name type="scientific">Thalassovita autumnalis</name>
    <dbReference type="NCBI Taxonomy" id="2072972"/>
    <lineage>
        <taxon>Bacteria</taxon>
        <taxon>Pseudomonadati</taxon>
        <taxon>Pseudomonadota</taxon>
        <taxon>Alphaproteobacteria</taxon>
        <taxon>Rhodobacterales</taxon>
        <taxon>Roseobacteraceae</taxon>
        <taxon>Thalassovita</taxon>
    </lineage>
</organism>